<comment type="caution">
    <text evidence="6">The sequence shown here is derived from an EMBL/GenBank/DDBJ whole genome shotgun (WGS) entry which is preliminary data.</text>
</comment>
<evidence type="ECO:0000256" key="4">
    <source>
        <dbReference type="ARBA" id="ARBA00023033"/>
    </source>
</evidence>
<dbReference type="NCBIfam" id="TIGR03571">
    <property type="entry name" value="lucif_BA3436"/>
    <property type="match status" value="1"/>
</dbReference>
<sequence>MSIERLTREPLSIGIELPLDNDWSTSGQLKRQQDGRPFGVPDMSEHAARIKLADELGFRAAWVRDVPLYDPDFGDAAQVFETFTYLGYLSSLTRNILLGTAAVVLPLRQPWLVRKAASTLQTLSGDRLLLGVASGDRPVEYPLFGADYAARGENFRTSVGILKGEADSALQPGLRLLPATPPPPLLVAGLAQQTPEWVGKNMDGWLSYPGTPADHVSRVKLWRNVAGDKPYVSFIHLDLTDNADAPIQRHRFGIKSGRNGLIQELSAMRDAGVNHIGLHFRRNQRPLEETMREIGQLVLPEFHRA</sequence>
<dbReference type="PANTHER" id="PTHR30011">
    <property type="entry name" value="ALKANESULFONATE MONOOXYGENASE-RELATED"/>
    <property type="match status" value="1"/>
</dbReference>
<evidence type="ECO:0000313" key="6">
    <source>
        <dbReference type="EMBL" id="SCZ06450.1"/>
    </source>
</evidence>
<evidence type="ECO:0000259" key="5">
    <source>
        <dbReference type="Pfam" id="PF00296"/>
    </source>
</evidence>
<dbReference type="InterPro" id="IPR011251">
    <property type="entry name" value="Luciferase-like_dom"/>
</dbReference>
<dbReference type="Pfam" id="PF00296">
    <property type="entry name" value="Bac_luciferase"/>
    <property type="match status" value="1"/>
</dbReference>
<dbReference type="RefSeq" id="WP_033632190.1">
    <property type="nucleotide sequence ID" value="NZ_CBCSIN010000008.1"/>
</dbReference>
<keyword evidence="1" id="KW-0285">Flavoprotein</keyword>
<dbReference type="InterPro" id="IPR020020">
    <property type="entry name" value="Luciferase-type_oxidoreductase"/>
</dbReference>
<keyword evidence="4" id="KW-0503">Monooxygenase</keyword>
<gene>
    <name evidence="6" type="ORF">SAMN02927935_03860</name>
</gene>
<evidence type="ECO:0000256" key="1">
    <source>
        <dbReference type="ARBA" id="ARBA00022630"/>
    </source>
</evidence>
<keyword evidence="2" id="KW-0288">FMN</keyword>
<protein>
    <submittedName>
        <fullName evidence="6">Luciferase-type oxidoreductase, BA3436 family</fullName>
    </submittedName>
</protein>
<reference evidence="6 7" key="1">
    <citation type="submission" date="2016-10" db="EMBL/GenBank/DDBJ databases">
        <authorList>
            <person name="Varghese N."/>
            <person name="Submissions S."/>
        </authorList>
    </citation>
    <scope>NUCLEOTIDE SEQUENCE [LARGE SCALE GENOMIC DNA]</scope>
    <source>
        <strain evidence="6 7">CGMCC 1.6853</strain>
    </source>
</reference>
<name>A0A1G5L2D2_9GAMM</name>
<keyword evidence="7" id="KW-1185">Reference proteome</keyword>
<keyword evidence="3" id="KW-0560">Oxidoreductase</keyword>
<accession>A0A1G5L2D2</accession>
<evidence type="ECO:0000256" key="3">
    <source>
        <dbReference type="ARBA" id="ARBA00023002"/>
    </source>
</evidence>
<dbReference type="EMBL" id="FMUT01000011">
    <property type="protein sequence ID" value="SCZ06450.1"/>
    <property type="molecule type" value="Genomic_DNA"/>
</dbReference>
<dbReference type="InterPro" id="IPR051260">
    <property type="entry name" value="Diverse_substr_monoxygenases"/>
</dbReference>
<proteinExistence type="predicted"/>
<dbReference type="InterPro" id="IPR036661">
    <property type="entry name" value="Luciferase-like_sf"/>
</dbReference>
<dbReference type="Gene3D" id="3.20.20.30">
    <property type="entry name" value="Luciferase-like domain"/>
    <property type="match status" value="1"/>
</dbReference>
<evidence type="ECO:0000256" key="2">
    <source>
        <dbReference type="ARBA" id="ARBA00022643"/>
    </source>
</evidence>
<organism evidence="6 7">
    <name type="scientific">Serratia nematodiphila</name>
    <dbReference type="NCBI Taxonomy" id="458197"/>
    <lineage>
        <taxon>Bacteria</taxon>
        <taxon>Pseudomonadati</taxon>
        <taxon>Pseudomonadota</taxon>
        <taxon>Gammaproteobacteria</taxon>
        <taxon>Enterobacterales</taxon>
        <taxon>Yersiniaceae</taxon>
        <taxon>Serratia</taxon>
    </lineage>
</organism>
<dbReference type="SUPFAM" id="SSF51679">
    <property type="entry name" value="Bacterial luciferase-like"/>
    <property type="match status" value="1"/>
</dbReference>
<dbReference type="Proteomes" id="UP000183031">
    <property type="component" value="Unassembled WGS sequence"/>
</dbReference>
<evidence type="ECO:0000313" key="7">
    <source>
        <dbReference type="Proteomes" id="UP000183031"/>
    </source>
</evidence>
<dbReference type="PANTHER" id="PTHR30011:SF16">
    <property type="entry name" value="C2H2 FINGER DOMAIN TRANSCRIPTION FACTOR (EUROFUNG)-RELATED"/>
    <property type="match status" value="1"/>
</dbReference>
<feature type="domain" description="Luciferase-like" evidence="5">
    <location>
        <begin position="36"/>
        <end position="218"/>
    </location>
</feature>